<dbReference type="InterPro" id="IPR005297">
    <property type="entry name" value="Lipoprotein_repeat"/>
</dbReference>
<evidence type="ECO:0000313" key="2">
    <source>
        <dbReference type="EMBL" id="RMW98565.1"/>
    </source>
</evidence>
<name>A0A3M6Q611_9BURK</name>
<dbReference type="Proteomes" id="UP000281171">
    <property type="component" value="Unassembled WGS sequence"/>
</dbReference>
<keyword evidence="2" id="KW-0547">Nucleotide-binding</keyword>
<comment type="caution">
    <text evidence="2">The sequence shown here is derived from an EMBL/GenBank/DDBJ whole genome shotgun (WGS) entry which is preliminary data.</text>
</comment>
<dbReference type="PIRSF" id="PIRSF029720">
    <property type="entry name" value="UCP029720"/>
    <property type="match status" value="1"/>
</dbReference>
<evidence type="ECO:0000313" key="3">
    <source>
        <dbReference type="EMBL" id="RMX10580.1"/>
    </source>
</evidence>
<evidence type="ECO:0000256" key="1">
    <source>
        <dbReference type="SAM" id="SignalP"/>
    </source>
</evidence>
<dbReference type="Proteomes" id="UP000267521">
    <property type="component" value="Unassembled WGS sequence"/>
</dbReference>
<gene>
    <name evidence="3" type="ORF">EBQ24_04380</name>
    <name evidence="2" type="ORF">EBQ26_06895</name>
</gene>
<reference evidence="4 5" key="1">
    <citation type="submission" date="2018-10" db="EMBL/GenBank/DDBJ databases">
        <title>Comamonadaceae CDC group NO-1 genome sequencing and assembly.</title>
        <authorList>
            <person name="Bernier A.-M."/>
            <person name="Bernard K."/>
        </authorList>
    </citation>
    <scope>NUCLEOTIDE SEQUENCE [LARGE SCALE GENOMIC DNA]</scope>
    <source>
        <strain evidence="3 5">NML180581</strain>
        <strain evidence="2 4">NML970147</strain>
    </source>
</reference>
<keyword evidence="1" id="KW-0732">Signal</keyword>
<dbReference type="PANTHER" id="PTHR39335:SF1">
    <property type="entry name" value="BLL4220 PROTEIN"/>
    <property type="match status" value="1"/>
</dbReference>
<feature type="signal peptide" evidence="1">
    <location>
        <begin position="1"/>
        <end position="17"/>
    </location>
</feature>
<proteinExistence type="predicted"/>
<dbReference type="Pfam" id="PF03640">
    <property type="entry name" value="Lipoprotein_15"/>
    <property type="match status" value="2"/>
</dbReference>
<dbReference type="InterPro" id="IPR014558">
    <property type="entry name" value="UCP029720"/>
</dbReference>
<sequence length="143" mass="14949">MQTTQLMAIVVAAAALAACGSAPKQSPQPSQADVAQQQALISPTQSGDGVLIGPKGMTLYTFAKDTAHSGTSVCNGQCAVNWPPLAVDSKAKPLGDYTIIIRADGAKQWAYKGMPLYYFAKDQKPGDKLGDGLLNGAWKVARP</sequence>
<dbReference type="GO" id="GO:0043448">
    <property type="term" value="P:alkane catabolic process"/>
    <property type="evidence" value="ECO:0007669"/>
    <property type="project" value="TreeGrafter"/>
</dbReference>
<evidence type="ECO:0000313" key="4">
    <source>
        <dbReference type="Proteomes" id="UP000267521"/>
    </source>
</evidence>
<organism evidence="2 4">
    <name type="scientific">Allofranklinella schreckenbergeri</name>
    <dbReference type="NCBI Taxonomy" id="1076744"/>
    <lineage>
        <taxon>Bacteria</taxon>
        <taxon>Pseudomonadati</taxon>
        <taxon>Pseudomonadota</taxon>
        <taxon>Betaproteobacteria</taxon>
        <taxon>Burkholderiales</taxon>
        <taxon>Comamonadaceae</taxon>
        <taxon>Allofranklinella</taxon>
    </lineage>
</organism>
<dbReference type="EMBL" id="RDQK01000008">
    <property type="protein sequence ID" value="RMX10580.1"/>
    <property type="molecule type" value="Genomic_DNA"/>
</dbReference>
<keyword evidence="2" id="KW-0067">ATP-binding</keyword>
<dbReference type="AlphaFoldDB" id="A0A3M6Q611"/>
<accession>A0A3M6Q611</accession>
<protein>
    <submittedName>
        <fullName evidence="2">ATP-binding protein</fullName>
    </submittedName>
</protein>
<feature type="chain" id="PRO_5036085680" evidence="1">
    <location>
        <begin position="18"/>
        <end position="143"/>
    </location>
</feature>
<evidence type="ECO:0000313" key="5">
    <source>
        <dbReference type="Proteomes" id="UP000281171"/>
    </source>
</evidence>
<dbReference type="RefSeq" id="WP_122238275.1">
    <property type="nucleotide sequence ID" value="NZ_RDQK01000008.1"/>
</dbReference>
<dbReference type="PANTHER" id="PTHR39335">
    <property type="entry name" value="BLL4220 PROTEIN"/>
    <property type="match status" value="1"/>
</dbReference>
<dbReference type="GO" id="GO:0005524">
    <property type="term" value="F:ATP binding"/>
    <property type="evidence" value="ECO:0007669"/>
    <property type="project" value="UniProtKB-KW"/>
</dbReference>
<accession>A0A3M6R6U1</accession>
<dbReference type="EMBL" id="RDQM01000007">
    <property type="protein sequence ID" value="RMW98565.1"/>
    <property type="molecule type" value="Genomic_DNA"/>
</dbReference>